<proteinExistence type="predicted"/>
<dbReference type="AlphaFoldDB" id="A0A0F8ZFV0"/>
<feature type="non-terminal residue" evidence="1">
    <location>
        <position position="357"/>
    </location>
</feature>
<feature type="non-terminal residue" evidence="1">
    <location>
        <position position="1"/>
    </location>
</feature>
<accession>A0A0F8ZFV0</accession>
<protein>
    <submittedName>
        <fullName evidence="1">Uncharacterized protein</fullName>
    </submittedName>
</protein>
<evidence type="ECO:0000313" key="1">
    <source>
        <dbReference type="EMBL" id="KKK58856.1"/>
    </source>
</evidence>
<reference evidence="1" key="1">
    <citation type="journal article" date="2015" name="Nature">
        <title>Complex archaea that bridge the gap between prokaryotes and eukaryotes.</title>
        <authorList>
            <person name="Spang A."/>
            <person name="Saw J.H."/>
            <person name="Jorgensen S.L."/>
            <person name="Zaremba-Niedzwiedzka K."/>
            <person name="Martijn J."/>
            <person name="Lind A.E."/>
            <person name="van Eijk R."/>
            <person name="Schleper C."/>
            <person name="Guy L."/>
            <person name="Ettema T.J."/>
        </authorList>
    </citation>
    <scope>NUCLEOTIDE SEQUENCE</scope>
</reference>
<sequence>DNSAGGGTQWADGTVRVTQARWGLIWDHGDGVYKTDADLDIGDGSTSTYLTSTVENVIFVGAAVVEVHAAATLQIGALTDSWGVDGSSWHLGGPDAGSEQWGKGGTVLVYASKIYNAVKCEQRLQVGVFKTKNSIFHATWTAALNDWQRRFNYGPSLTTLEIEDMYIAKSQNTIFEDVPGVIDNIQSHAGRFGVQTTQPSVEVTGIRVTSANVNDVRVWTAGPAADLTLTDPKATTANPDVAGNAASFIQEQYTCNIHVADRAGNNLATVNIGCDSDGEGDVFDVNTDANGDIAEQKVPFKKWVGESETLTSFSPHTFTISKAGYETLILEVITVDHPIVWHLELQRSASLNSGLIG</sequence>
<dbReference type="EMBL" id="LAZR01063767">
    <property type="protein sequence ID" value="KKK58856.1"/>
    <property type="molecule type" value="Genomic_DNA"/>
</dbReference>
<name>A0A0F8ZFV0_9ZZZZ</name>
<comment type="caution">
    <text evidence="1">The sequence shown here is derived from an EMBL/GenBank/DDBJ whole genome shotgun (WGS) entry which is preliminary data.</text>
</comment>
<gene>
    <name evidence="1" type="ORF">LCGC14_3040210</name>
</gene>
<organism evidence="1">
    <name type="scientific">marine sediment metagenome</name>
    <dbReference type="NCBI Taxonomy" id="412755"/>
    <lineage>
        <taxon>unclassified sequences</taxon>
        <taxon>metagenomes</taxon>
        <taxon>ecological metagenomes</taxon>
    </lineage>
</organism>